<evidence type="ECO:0000313" key="12">
    <source>
        <dbReference type="EMBL" id="RAO64004.1"/>
    </source>
</evidence>
<dbReference type="GO" id="GO:0016114">
    <property type="term" value="P:terpenoid biosynthetic process"/>
    <property type="evidence" value="ECO:0007669"/>
    <property type="project" value="UniProtKB-UniPathway"/>
</dbReference>
<evidence type="ECO:0000313" key="13">
    <source>
        <dbReference type="Proteomes" id="UP000249363"/>
    </source>
</evidence>
<dbReference type="PROSITE" id="PS00943">
    <property type="entry name" value="UBIA"/>
    <property type="match status" value="1"/>
</dbReference>
<reference evidence="12 13" key="1">
    <citation type="journal article" date="2017" name="Biotechnol. Biofuels">
        <title>Differential beta-glucosidase expression as a function of carbon source availability in Talaromyces amestolkiae: a genomic and proteomic approach.</title>
        <authorList>
            <person name="de Eugenio L.I."/>
            <person name="Mendez-Liter J.A."/>
            <person name="Nieto-Dominguez M."/>
            <person name="Alonso L."/>
            <person name="Gil-Munoz J."/>
            <person name="Barriuso J."/>
            <person name="Prieto A."/>
            <person name="Martinez M.J."/>
        </authorList>
    </citation>
    <scope>NUCLEOTIDE SEQUENCE [LARGE SCALE GENOMIC DNA]</scope>
    <source>
        <strain evidence="12 13">CIB</strain>
    </source>
</reference>
<keyword evidence="11" id="KW-0831">Ubiquinone biosynthesis</keyword>
<evidence type="ECO:0000256" key="5">
    <source>
        <dbReference type="ARBA" id="ARBA00022679"/>
    </source>
</evidence>
<keyword evidence="11" id="KW-0999">Mitochondrion inner membrane</keyword>
<keyword evidence="7 11" id="KW-1133">Transmembrane helix</keyword>
<evidence type="ECO:0000256" key="8">
    <source>
        <dbReference type="ARBA" id="ARBA00023136"/>
    </source>
</evidence>
<keyword evidence="11" id="KW-0414">Isoprene biosynthesis</keyword>
<dbReference type="UniPathway" id="UPA00213"/>
<feature type="transmembrane region" description="Helical" evidence="11">
    <location>
        <begin position="231"/>
        <end position="248"/>
    </location>
</feature>
<dbReference type="InterPro" id="IPR039653">
    <property type="entry name" value="Prenyltransferase"/>
</dbReference>
<dbReference type="GeneID" id="63789233"/>
<comment type="catalytic activity">
    <reaction evidence="9 11">
        <text>an all-trans-polyprenyl diphosphate + 4-hydroxybenzoate = a 4-hydroxy-3-(all-trans-polyprenyl)benzoate + diphosphate</text>
        <dbReference type="Rhea" id="RHEA:44504"/>
        <dbReference type="Rhea" id="RHEA-COMP:9514"/>
        <dbReference type="Rhea" id="RHEA-COMP:9564"/>
        <dbReference type="ChEBI" id="CHEBI:17879"/>
        <dbReference type="ChEBI" id="CHEBI:33019"/>
        <dbReference type="ChEBI" id="CHEBI:58914"/>
        <dbReference type="ChEBI" id="CHEBI:78396"/>
        <dbReference type="EC" id="2.5.1.39"/>
    </reaction>
</comment>
<evidence type="ECO:0000256" key="6">
    <source>
        <dbReference type="ARBA" id="ARBA00022692"/>
    </source>
</evidence>
<dbReference type="EMBL" id="MIKG01000001">
    <property type="protein sequence ID" value="RAO64004.1"/>
    <property type="molecule type" value="Genomic_DNA"/>
</dbReference>
<evidence type="ECO:0000256" key="7">
    <source>
        <dbReference type="ARBA" id="ARBA00022989"/>
    </source>
</evidence>
<comment type="pathway">
    <text evidence="3">Secondary metabolite biosynthesis; terpenoid biosynthesis.</text>
</comment>
<evidence type="ECO:0000256" key="11">
    <source>
        <dbReference type="HAMAP-Rule" id="MF_03189"/>
    </source>
</evidence>
<dbReference type="InterPro" id="IPR044878">
    <property type="entry name" value="UbiA_sf"/>
</dbReference>
<evidence type="ECO:0000256" key="2">
    <source>
        <dbReference type="ARBA" id="ARBA00004292"/>
    </source>
</evidence>
<dbReference type="HAMAP" id="MF_01635">
    <property type="entry name" value="UbiA"/>
    <property type="match status" value="1"/>
</dbReference>
<keyword evidence="13" id="KW-1185">Reference proteome</keyword>
<accession>A0A364KKD6</accession>
<evidence type="ECO:0000256" key="9">
    <source>
        <dbReference type="ARBA" id="ARBA00052313"/>
    </source>
</evidence>
<comment type="caution">
    <text evidence="12">The sequence shown here is derived from an EMBL/GenBank/DDBJ whole genome shotgun (WGS) entry which is preliminary data.</text>
</comment>
<dbReference type="Gene3D" id="1.10.357.140">
    <property type="entry name" value="UbiA prenyltransferase"/>
    <property type="match status" value="1"/>
</dbReference>
<comment type="similarity">
    <text evidence="4 11">Belongs to the UbiA prenyltransferase family.</text>
</comment>
<feature type="transmembrane region" description="Helical" evidence="11">
    <location>
        <begin position="132"/>
        <end position="153"/>
    </location>
</feature>
<feature type="transmembrane region" description="Helical" evidence="11">
    <location>
        <begin position="284"/>
        <end position="302"/>
    </location>
</feature>
<dbReference type="FunFam" id="1.20.120.1780:FF:000001">
    <property type="entry name" value="4-hydroxybenzoate octaprenyltransferase"/>
    <property type="match status" value="1"/>
</dbReference>
<feature type="transmembrane region" description="Helical" evidence="11">
    <location>
        <begin position="257"/>
        <end position="278"/>
    </location>
</feature>
<dbReference type="Gene3D" id="1.20.120.1780">
    <property type="entry name" value="UbiA prenyltransferase"/>
    <property type="match status" value="1"/>
</dbReference>
<comment type="function">
    <text evidence="10 11">Catalyzes the prenylation of para-hydroxybenzoate (PHB) with an all-trans polyprenyl group. Mediates the second step in the final reaction sequence of coenzyme Q (CoQ) biosynthesis, which is the condensation of the polyisoprenoid side chain with PHB, generating the first membrane-bound Q intermediate.</text>
</comment>
<dbReference type="PANTHER" id="PTHR11048">
    <property type="entry name" value="PRENYLTRANSFERASES"/>
    <property type="match status" value="1"/>
</dbReference>
<dbReference type="InterPro" id="IPR006370">
    <property type="entry name" value="HB_polyprenyltransferase-like"/>
</dbReference>
<gene>
    <name evidence="12" type="ORF">BHQ10_000016</name>
</gene>
<keyword evidence="8 11" id="KW-0472">Membrane</keyword>
<dbReference type="GO" id="GO:0005743">
    <property type="term" value="C:mitochondrial inner membrane"/>
    <property type="evidence" value="ECO:0007669"/>
    <property type="project" value="UniProtKB-SubCell"/>
</dbReference>
<dbReference type="GO" id="GO:0008412">
    <property type="term" value="F:4-hydroxybenzoate polyprenyltransferase activity"/>
    <property type="evidence" value="ECO:0007669"/>
    <property type="project" value="UniProtKB-EC"/>
</dbReference>
<keyword evidence="6 11" id="KW-0812">Transmembrane</keyword>
<dbReference type="AlphaFoldDB" id="A0A364KKD6"/>
<dbReference type="PANTHER" id="PTHR11048:SF28">
    <property type="entry name" value="4-HYDROXYBENZOATE POLYPRENYLTRANSFERASE, MITOCHONDRIAL"/>
    <property type="match status" value="1"/>
</dbReference>
<dbReference type="GO" id="GO:0006744">
    <property type="term" value="P:ubiquinone biosynthetic process"/>
    <property type="evidence" value="ECO:0007669"/>
    <property type="project" value="UniProtKB-UniRule"/>
</dbReference>
<organism evidence="12 13">
    <name type="scientific">Talaromyces amestolkiae</name>
    <dbReference type="NCBI Taxonomy" id="1196081"/>
    <lineage>
        <taxon>Eukaryota</taxon>
        <taxon>Fungi</taxon>
        <taxon>Dikarya</taxon>
        <taxon>Ascomycota</taxon>
        <taxon>Pezizomycotina</taxon>
        <taxon>Eurotiomycetes</taxon>
        <taxon>Eurotiomycetidae</taxon>
        <taxon>Eurotiales</taxon>
        <taxon>Trichocomaceae</taxon>
        <taxon>Talaromyces</taxon>
        <taxon>Talaromyces sect. Talaromyces</taxon>
    </lineage>
</organism>
<keyword evidence="5 11" id="KW-0808">Transferase</keyword>
<keyword evidence="11" id="KW-0496">Mitochondrion</keyword>
<evidence type="ECO:0000256" key="1">
    <source>
        <dbReference type="ARBA" id="ARBA00001946"/>
    </source>
</evidence>
<comment type="cofactor">
    <cofactor evidence="1 11">
        <name>Mg(2+)</name>
        <dbReference type="ChEBI" id="CHEBI:18420"/>
    </cofactor>
</comment>
<comment type="pathway">
    <text evidence="11">Cofactor biosynthesis; ubiquinone biosynthesis.</text>
</comment>
<dbReference type="STRING" id="1196081.A0A364KKD6"/>
<dbReference type="Proteomes" id="UP000249363">
    <property type="component" value="Unassembled WGS sequence"/>
</dbReference>
<feature type="transmembrane region" description="Helical" evidence="11">
    <location>
        <begin position="357"/>
        <end position="375"/>
    </location>
</feature>
<evidence type="ECO:0000256" key="3">
    <source>
        <dbReference type="ARBA" id="ARBA00004721"/>
    </source>
</evidence>
<dbReference type="UniPathway" id="UPA00232"/>
<dbReference type="InterPro" id="IPR000537">
    <property type="entry name" value="UbiA_prenyltransferase"/>
</dbReference>
<dbReference type="InterPro" id="IPR030470">
    <property type="entry name" value="UbiA_prenylTrfase_CS"/>
</dbReference>
<dbReference type="CDD" id="cd13959">
    <property type="entry name" value="PT_UbiA_COQ2"/>
    <property type="match status" value="1"/>
</dbReference>
<evidence type="ECO:0000256" key="10">
    <source>
        <dbReference type="ARBA" id="ARBA00058997"/>
    </source>
</evidence>
<dbReference type="FunFam" id="1.10.357.140:FF:000003">
    <property type="entry name" value="4-hydroxybenzoate polyprenyltransferase, mitochondrial"/>
    <property type="match status" value="1"/>
</dbReference>
<feature type="transmembrane region" description="Helical" evidence="11">
    <location>
        <begin position="333"/>
        <end position="351"/>
    </location>
</feature>
<protein>
    <recommendedName>
        <fullName evidence="11">4-hydroxybenzoate polyprenyltransferase, mitochondrial</fullName>
        <shortName evidence="11">4-HB polyprenyltransferase</shortName>
        <ecNumber evidence="11">2.5.1.39</ecNumber>
    </recommendedName>
    <alternativeName>
        <fullName evidence="11">Para-hydroxybenzoate--polyprenyltransferase</fullName>
        <shortName evidence="11">PHB:PPT</shortName>
        <shortName evidence="11">PHB:polyprenyltransferase</shortName>
    </alternativeName>
</protein>
<evidence type="ECO:0000256" key="4">
    <source>
        <dbReference type="ARBA" id="ARBA00005985"/>
    </source>
</evidence>
<dbReference type="RefSeq" id="XP_040728521.1">
    <property type="nucleotide sequence ID" value="XM_040873653.1"/>
</dbReference>
<name>A0A364KKD6_TALAM</name>
<dbReference type="Pfam" id="PF01040">
    <property type="entry name" value="UbiA"/>
    <property type="match status" value="1"/>
</dbReference>
<sequence length="431" mass="47094">MPLLAKHMPMRSPLHNAVRTLRFQSTRCPTNFYYKIRYSAAVAARLHCTSDHRHPRLPSLEAPTSYGPNTVAKIQTRALRQSSYNKSSVQLAAPASAPALYSPPQTGLLSYLPKSWIPYAELIRLDKPTGTYYLFFPCLFSTLLAAPLATPMASPAEVLAYSGLFFSGALIMRGAGCTINDLWDKDFDPHVTRTRFRPIARGAVTPEKAIVFTGVQLLAGLGILLQFPLQCLYYGVPSLLFVATYPLAKRVTNYPQAVLGLTFSWGAVMGFPALGVDLLNNTDALLSAAALYSSCVAWTVLYDMIYAHMDIKDDVAAGIKSIALRHEHNTKTVLSGLAVTQVSLLALAGWAAGAGPLYFAGTCGSAIMSLGIMIWRVRLKDVKNCWWWFKNGCWITGGGIALGLAGEYLAQYSGYYQNGDDARKEVDVVRS</sequence>
<dbReference type="EC" id="2.5.1.39" evidence="11"/>
<proteinExistence type="inferred from homology"/>
<dbReference type="OrthoDB" id="18170at2759"/>
<comment type="subcellular location">
    <subcellularLocation>
        <location evidence="2 11">Mitochondrion inner membrane</location>
        <topology evidence="2 11">Multi-pass membrane protein</topology>
        <orientation evidence="2 11">Matrix side</orientation>
    </subcellularLocation>
</comment>
<dbReference type="NCBIfam" id="TIGR01474">
    <property type="entry name" value="ubiA_proteo"/>
    <property type="match status" value="1"/>
</dbReference>